<evidence type="ECO:0000256" key="2">
    <source>
        <dbReference type="SAM" id="Phobius"/>
    </source>
</evidence>
<feature type="transmembrane region" description="Helical" evidence="2">
    <location>
        <begin position="466"/>
        <end position="484"/>
    </location>
</feature>
<organism evidence="3 4">
    <name type="scientific">Aspergillus transmontanensis</name>
    <dbReference type="NCBI Taxonomy" id="1034304"/>
    <lineage>
        <taxon>Eukaryota</taxon>
        <taxon>Fungi</taxon>
        <taxon>Dikarya</taxon>
        <taxon>Ascomycota</taxon>
        <taxon>Pezizomycotina</taxon>
        <taxon>Eurotiomycetes</taxon>
        <taxon>Eurotiomycetidae</taxon>
        <taxon>Eurotiales</taxon>
        <taxon>Aspergillaceae</taxon>
        <taxon>Aspergillus</taxon>
        <taxon>Aspergillus subgen. Circumdati</taxon>
    </lineage>
</organism>
<feature type="region of interest" description="Disordered" evidence="1">
    <location>
        <begin position="1"/>
        <end position="28"/>
    </location>
</feature>
<keyword evidence="2" id="KW-0812">Transmembrane</keyword>
<keyword evidence="4" id="KW-1185">Reference proteome</keyword>
<dbReference type="AlphaFoldDB" id="A0A5N6VR85"/>
<keyword evidence="2" id="KW-0472">Membrane</keyword>
<reference evidence="4" key="1">
    <citation type="submission" date="2019-04" db="EMBL/GenBank/DDBJ databases">
        <title>Friends and foes A comparative genomics studyof 23 Aspergillus species from section Flavi.</title>
        <authorList>
            <consortium name="DOE Joint Genome Institute"/>
            <person name="Kjaerbolling I."/>
            <person name="Vesth T."/>
            <person name="Frisvad J.C."/>
            <person name="Nybo J.L."/>
            <person name="Theobald S."/>
            <person name="Kildgaard S."/>
            <person name="Isbrandt T."/>
            <person name="Kuo A."/>
            <person name="Sato A."/>
            <person name="Lyhne E.K."/>
            <person name="Kogle M.E."/>
            <person name="Wiebenga A."/>
            <person name="Kun R.S."/>
            <person name="Lubbers R.J."/>
            <person name="Makela M.R."/>
            <person name="Barry K."/>
            <person name="Chovatia M."/>
            <person name="Clum A."/>
            <person name="Daum C."/>
            <person name="Haridas S."/>
            <person name="He G."/>
            <person name="LaButti K."/>
            <person name="Lipzen A."/>
            <person name="Mondo S."/>
            <person name="Riley R."/>
            <person name="Salamov A."/>
            <person name="Simmons B.A."/>
            <person name="Magnuson J.K."/>
            <person name="Henrissat B."/>
            <person name="Mortensen U.H."/>
            <person name="Larsen T.O."/>
            <person name="Devries R.P."/>
            <person name="Grigoriev I.V."/>
            <person name="Machida M."/>
            <person name="Baker S.E."/>
            <person name="Andersen M.R."/>
        </authorList>
    </citation>
    <scope>NUCLEOTIDE SEQUENCE [LARGE SCALE GENOMIC DNA]</scope>
    <source>
        <strain evidence="4">CBS 130015</strain>
    </source>
</reference>
<accession>A0A5N6VR85</accession>
<evidence type="ECO:0000256" key="1">
    <source>
        <dbReference type="SAM" id="MobiDB-lite"/>
    </source>
</evidence>
<sequence length="523" mass="56609">MSTNSLQRTVIQSKYETRSLPNQEPETLKSDTRLIYPPNSRAITAASNTFEQGSRSIMKSEVTANSYHSQPYLVVGITPAQSYQTASGEHYTSASGANHSFSCTSSSEQLIPQTYISHEPIPGGVTRSVEGQSHLSDKHSKESSRDEEKTESQAKNGSDMTPTPDAERTYSASVSKSHSPLPAAIPCMSCPSDTASARPSYLDGDQQQPGRLTSPETTSLYLPGVYTTGVAVIQGSVHLDNDADKEGAICPPVDLIGLMSCQLRLTPEKSIKSSIDVTSVLYYTEGDRPGTFNPSQIEHAMVPFVTGVRMPNSYILTGTLHWTTPVRGGIMMSLSVDNVENPQKHSPNAPYVQKVTKVDLSEAHGPSLEPSTVSGCITKHTNISILKNDDYDRPSTSKCTLVSMRSSAVALSYLDHQSSLTTMSHDYTTYSTDDVTEHGAATKGPLVSVSGVDNAAASYTPSKRSIIISVGVVSTSACLFLLIFKWAKRRNLKRGVMLNKHSAVQKPQPRDPNRSYFSIDSLS</sequence>
<feature type="compositionally biased region" description="Basic and acidic residues" evidence="1">
    <location>
        <begin position="135"/>
        <end position="152"/>
    </location>
</feature>
<gene>
    <name evidence="3" type="ORF">BDV41DRAFT_589926</name>
</gene>
<evidence type="ECO:0000313" key="4">
    <source>
        <dbReference type="Proteomes" id="UP000325433"/>
    </source>
</evidence>
<name>A0A5N6VR85_9EURO</name>
<protein>
    <submittedName>
        <fullName evidence="3">Uncharacterized protein</fullName>
    </submittedName>
</protein>
<feature type="compositionally biased region" description="Polar residues" evidence="1">
    <location>
        <begin position="205"/>
        <end position="216"/>
    </location>
</feature>
<keyword evidence="2" id="KW-1133">Transmembrane helix</keyword>
<proteinExistence type="predicted"/>
<feature type="region of interest" description="Disordered" evidence="1">
    <location>
        <begin position="117"/>
        <end position="216"/>
    </location>
</feature>
<evidence type="ECO:0000313" key="3">
    <source>
        <dbReference type="EMBL" id="KAE8311001.1"/>
    </source>
</evidence>
<dbReference type="EMBL" id="ML738347">
    <property type="protein sequence ID" value="KAE8311001.1"/>
    <property type="molecule type" value="Genomic_DNA"/>
</dbReference>
<feature type="compositionally biased region" description="Polar residues" evidence="1">
    <location>
        <begin position="1"/>
        <end position="25"/>
    </location>
</feature>
<dbReference type="Proteomes" id="UP000325433">
    <property type="component" value="Unassembled WGS sequence"/>
</dbReference>